<dbReference type="InterPro" id="IPR009029">
    <property type="entry name" value="HMG_CoA_Rdtase_sub-bd_dom_sf"/>
</dbReference>
<dbReference type="NCBIfam" id="TIGR00532">
    <property type="entry name" value="HMG_CoA_R_NAD"/>
    <property type="match status" value="1"/>
</dbReference>
<dbReference type="EMBL" id="DF820484">
    <property type="protein sequence ID" value="GAK30203.1"/>
    <property type="molecule type" value="Genomic_DNA"/>
</dbReference>
<name>A0A069CSH9_WEIOS</name>
<keyword evidence="3" id="KW-0520">NAD</keyword>
<dbReference type="RefSeq" id="WP_027698333.1">
    <property type="nucleotide sequence ID" value="NZ_DF820484.1"/>
</dbReference>
<evidence type="ECO:0000256" key="2">
    <source>
        <dbReference type="ARBA" id="ARBA00023002"/>
    </source>
</evidence>
<dbReference type="UniPathway" id="UPA00257">
    <property type="reaction ID" value="UER00367"/>
</dbReference>
<proteinExistence type="inferred from homology"/>
<dbReference type="InterPro" id="IPR004553">
    <property type="entry name" value="HMG_CoA_Rdtase_bac-typ"/>
</dbReference>
<protein>
    <recommendedName>
        <fullName evidence="3">3-hydroxy-3-methylglutaryl coenzyme A reductase</fullName>
        <shortName evidence="3">HMG-CoA reductase</shortName>
        <ecNumber evidence="3">1.1.1.88</ecNumber>
    </recommendedName>
</protein>
<evidence type="ECO:0000256" key="1">
    <source>
        <dbReference type="ARBA" id="ARBA00007661"/>
    </source>
</evidence>
<dbReference type="CDD" id="cd00644">
    <property type="entry name" value="HMG-CoA_reductase_classII"/>
    <property type="match status" value="1"/>
</dbReference>
<keyword evidence="2 3" id="KW-0560">Oxidoreductase</keyword>
<dbReference type="PRINTS" id="PR00071">
    <property type="entry name" value="HMGCOARDTASE"/>
</dbReference>
<dbReference type="OrthoDB" id="9764892at2"/>
<dbReference type="InterPro" id="IPR002202">
    <property type="entry name" value="HMG_CoA_Rdtase"/>
</dbReference>
<dbReference type="STRING" id="1329250.WOSG25_013000"/>
<dbReference type="Pfam" id="PF00368">
    <property type="entry name" value="HMG-CoA_red"/>
    <property type="match status" value="1"/>
</dbReference>
<dbReference type="PANTHER" id="PTHR10572">
    <property type="entry name" value="3-HYDROXY-3-METHYLGLUTARYL-COENZYME A REDUCTASE"/>
    <property type="match status" value="1"/>
</dbReference>
<dbReference type="InterPro" id="IPR009023">
    <property type="entry name" value="HMG_CoA_Rdtase_NAD(P)-bd_sf"/>
</dbReference>
<keyword evidence="5" id="KW-1185">Reference proteome</keyword>
<dbReference type="GO" id="GO:0140643">
    <property type="term" value="F:hydroxymethylglutaryl-CoA reductase (NADH) activity"/>
    <property type="evidence" value="ECO:0007669"/>
    <property type="project" value="UniProtKB-EC"/>
</dbReference>
<gene>
    <name evidence="4" type="primary">mvaA</name>
    <name evidence="4" type="ORF">WOSG25_013000</name>
</gene>
<comment type="similarity">
    <text evidence="1 3">Belongs to the HMG-CoA reductase family.</text>
</comment>
<dbReference type="eggNOG" id="COG1257">
    <property type="taxonomic scope" value="Bacteria"/>
</dbReference>
<dbReference type="PANTHER" id="PTHR10572:SF24">
    <property type="entry name" value="3-HYDROXY-3-METHYLGLUTARYL-COENZYME A REDUCTASE"/>
    <property type="match status" value="1"/>
</dbReference>
<dbReference type="SUPFAM" id="SSF56542">
    <property type="entry name" value="Substrate-binding domain of HMG-CoA reductase"/>
    <property type="match status" value="1"/>
</dbReference>
<dbReference type="Proteomes" id="UP000030643">
    <property type="component" value="Unassembled WGS sequence"/>
</dbReference>
<comment type="catalytic activity">
    <reaction evidence="3">
        <text>(R)-mevalonate + 2 NAD(+) + CoA = (3S)-3-hydroxy-3-methylglutaryl-CoA + 2 NADH + 2 H(+)</text>
        <dbReference type="Rhea" id="RHEA:14833"/>
        <dbReference type="ChEBI" id="CHEBI:15378"/>
        <dbReference type="ChEBI" id="CHEBI:36464"/>
        <dbReference type="ChEBI" id="CHEBI:43074"/>
        <dbReference type="ChEBI" id="CHEBI:57287"/>
        <dbReference type="ChEBI" id="CHEBI:57540"/>
        <dbReference type="ChEBI" id="CHEBI:57945"/>
        <dbReference type="EC" id="1.1.1.88"/>
    </reaction>
</comment>
<dbReference type="Gene3D" id="3.90.770.10">
    <property type="entry name" value="3-hydroxy-3-methylglutaryl-coenzyme A Reductase, Chain A, domain 2"/>
    <property type="match status" value="2"/>
</dbReference>
<dbReference type="PROSITE" id="PS50065">
    <property type="entry name" value="HMG_COA_REDUCTASE_4"/>
    <property type="match status" value="1"/>
</dbReference>
<accession>A0A069CSH9</accession>
<evidence type="ECO:0000256" key="3">
    <source>
        <dbReference type="RuleBase" id="RU361219"/>
    </source>
</evidence>
<dbReference type="InterPro" id="IPR023074">
    <property type="entry name" value="HMG_CoA_Rdtase_cat_sf"/>
</dbReference>
<dbReference type="GO" id="GO:0015936">
    <property type="term" value="P:coenzyme A metabolic process"/>
    <property type="evidence" value="ECO:0007669"/>
    <property type="project" value="InterPro"/>
</dbReference>
<dbReference type="SUPFAM" id="SSF55035">
    <property type="entry name" value="NAD-binding domain of HMG-CoA reductase"/>
    <property type="match status" value="1"/>
</dbReference>
<dbReference type="AlphaFoldDB" id="A0A069CSH9"/>
<dbReference type="EC" id="1.1.1.88" evidence="3"/>
<reference evidence="5" key="1">
    <citation type="journal article" date="2014" name="Genome Announc.">
        <title>Draft genome sequence of Weissella oryzae SG25T, isolated from fermented rice grains.</title>
        <authorList>
            <person name="Tanizawa Y."/>
            <person name="Fujisawa T."/>
            <person name="Mochizuki T."/>
            <person name="Kaminuma E."/>
            <person name="Suzuki Y."/>
            <person name="Nakamura Y."/>
            <person name="Tohno M."/>
        </authorList>
    </citation>
    <scope>NUCLEOTIDE SEQUENCE [LARGE SCALE GENOMIC DNA]</scope>
    <source>
        <strain evidence="5">DSM 25784 / JCM 18191 / LMG 30913 / SG25</strain>
    </source>
</reference>
<evidence type="ECO:0000313" key="4">
    <source>
        <dbReference type="EMBL" id="GAK30203.1"/>
    </source>
</evidence>
<organism evidence="4 5">
    <name type="scientific">Weissella oryzae (strain DSM 25784 / JCM 18191 / LMG 30913 / SG25)</name>
    <dbReference type="NCBI Taxonomy" id="1329250"/>
    <lineage>
        <taxon>Bacteria</taxon>
        <taxon>Bacillati</taxon>
        <taxon>Bacillota</taxon>
        <taxon>Bacilli</taxon>
        <taxon>Lactobacillales</taxon>
        <taxon>Lactobacillaceae</taxon>
        <taxon>Weissella</taxon>
    </lineage>
</organism>
<sequence length="416" mass="44194">MADWKNFYKLTWNERVKKLVANKALSETEQQLIESHFDAISEQQIENYLYSFGLPTGLLTELLVDGKLVSVPMTTEEPSVIAAANNGARMIRAGSGIKSRQLGHQVRGQIIVTNLVNQATLLGNIKKNKALIIDLANQAYPSMLKRGGGAQDVLVEVLNETTVIINILVNPCAAMGANVVNTMAEAVAAYLRELGYQVLMAILSNLATEALTELTVAIPVDALVTKTDTDGRAIAKRIMQASEVERLSAHRAVTSNKGLMNGIDAAVLASGNDTRAVSAALHAYAARSGHYQGLVNWQLVHGELIGKMTVPLLLGTVGGSIKIVPAVKLNHAIMGNPSVTELTAIIGGVGLAQNLAALRALVTAGIQAGHMALQAKSLALAVGATNSEVPILVRKLQAQGHFDSDTAKKILDNIRE</sequence>
<evidence type="ECO:0000313" key="5">
    <source>
        <dbReference type="Proteomes" id="UP000030643"/>
    </source>
</evidence>
<dbReference type="GO" id="GO:0004420">
    <property type="term" value="F:hydroxymethylglutaryl-CoA reductase (NADPH) activity"/>
    <property type="evidence" value="ECO:0007669"/>
    <property type="project" value="InterPro"/>
</dbReference>
<dbReference type="Gene3D" id="1.10.8.660">
    <property type="match status" value="1"/>
</dbReference>
<comment type="pathway">
    <text evidence="3">Metabolic intermediate metabolism; (R)-mevalonate degradation; (S)-3-hydroxy-3-methylglutaryl-CoA from (R)-mevalonate: step 1/1.</text>
</comment>